<comment type="pathway">
    <text evidence="4">Amino-acid biosynthesis; L-histidine biosynthesis; L-histidine from 5-phospho-alpha-D-ribose 1-diphosphate: step 2/9.</text>
</comment>
<comment type="cofactor">
    <cofactor evidence="11">
        <name>Zn(2+)</name>
        <dbReference type="ChEBI" id="CHEBI:29105"/>
    </cofactor>
    <text evidence="11">Binds 1 zinc ion per subunit.</text>
</comment>
<dbReference type="OrthoDB" id="9795769at2"/>
<dbReference type="InterPro" id="IPR038019">
    <property type="entry name" value="PRib_AMP_CycHydrolase_sf"/>
</dbReference>
<comment type="pathway">
    <text evidence="3 11">Amino-acid biosynthesis; L-histidine biosynthesis; L-histidine from 5-phospho-alpha-D-ribose 1-diphosphate: step 3/9.</text>
</comment>
<evidence type="ECO:0000256" key="8">
    <source>
        <dbReference type="ARBA" id="ARBA00022605"/>
    </source>
</evidence>
<comment type="similarity">
    <text evidence="6">In the N-terminal section; belongs to the PRA-CH family.</text>
</comment>
<evidence type="ECO:0000256" key="3">
    <source>
        <dbReference type="ARBA" id="ARBA00005169"/>
    </source>
</evidence>
<evidence type="ECO:0000256" key="9">
    <source>
        <dbReference type="ARBA" id="ARBA00022801"/>
    </source>
</evidence>
<organism evidence="13 14">
    <name type="scientific">Terrimicrobium sacchariphilum</name>
    <dbReference type="NCBI Taxonomy" id="690879"/>
    <lineage>
        <taxon>Bacteria</taxon>
        <taxon>Pseudomonadati</taxon>
        <taxon>Verrucomicrobiota</taxon>
        <taxon>Terrimicrobiia</taxon>
        <taxon>Terrimicrobiales</taxon>
        <taxon>Terrimicrobiaceae</taxon>
        <taxon>Terrimicrobium</taxon>
    </lineage>
</organism>
<name>A0A146GDZ3_TERSA</name>
<keyword evidence="10 11" id="KW-0368">Histidine biosynthesis</keyword>
<gene>
    <name evidence="11" type="primary">hisI</name>
    <name evidence="13" type="ORF">TSACC_23151</name>
</gene>
<dbReference type="GO" id="GO:0004635">
    <property type="term" value="F:phosphoribosyl-AMP cyclohydrolase activity"/>
    <property type="evidence" value="ECO:0007669"/>
    <property type="project" value="UniProtKB-UniRule"/>
</dbReference>
<dbReference type="EC" id="3.5.4.19" evidence="11"/>
<feature type="domain" description="Phosphoribosyl-AMP cyclohydrolase" evidence="12">
    <location>
        <begin position="33"/>
        <end position="106"/>
    </location>
</feature>
<feature type="binding site" evidence="11">
    <location>
        <position position="104"/>
    </location>
    <ligand>
        <name>Zn(2+)</name>
        <dbReference type="ChEBI" id="CHEBI:29105"/>
        <note>ligand shared between dimeric partners</note>
    </ligand>
</feature>
<dbReference type="PANTHER" id="PTHR42945:SF1">
    <property type="entry name" value="HISTIDINE BIOSYNTHESIS BIFUNCTIONAL PROTEIN HIS7"/>
    <property type="match status" value="1"/>
</dbReference>
<comment type="function">
    <text evidence="11">Catalyzes the hydrolysis of the adenine ring of phosphoribosyl-AMP.</text>
</comment>
<dbReference type="HAMAP" id="MF_01021">
    <property type="entry name" value="HisI"/>
    <property type="match status" value="1"/>
</dbReference>
<keyword evidence="11" id="KW-0479">Metal-binding</keyword>
<evidence type="ECO:0000313" key="14">
    <source>
        <dbReference type="Proteomes" id="UP000076023"/>
    </source>
</evidence>
<dbReference type="Pfam" id="PF01502">
    <property type="entry name" value="PRA-CH"/>
    <property type="match status" value="1"/>
</dbReference>
<protein>
    <recommendedName>
        <fullName evidence="11">Phosphoribosyl-AMP cyclohydrolase</fullName>
        <shortName evidence="11">PRA-CH</shortName>
        <ecNumber evidence="11">3.5.4.19</ecNumber>
    </recommendedName>
</protein>
<feature type="binding site" evidence="11">
    <location>
        <position position="82"/>
    </location>
    <ligand>
        <name>Mg(2+)</name>
        <dbReference type="ChEBI" id="CHEBI:18420"/>
    </ligand>
</feature>
<accession>A0A146GDZ3</accession>
<comment type="catalytic activity">
    <reaction evidence="2">
        <text>1-(5-phospho-beta-D-ribosyl)-ATP + H2O = 1-(5-phospho-beta-D-ribosyl)-5'-AMP + diphosphate + H(+)</text>
        <dbReference type="Rhea" id="RHEA:22828"/>
        <dbReference type="ChEBI" id="CHEBI:15377"/>
        <dbReference type="ChEBI" id="CHEBI:15378"/>
        <dbReference type="ChEBI" id="CHEBI:33019"/>
        <dbReference type="ChEBI" id="CHEBI:59457"/>
        <dbReference type="ChEBI" id="CHEBI:73183"/>
        <dbReference type="EC" id="3.6.1.31"/>
    </reaction>
</comment>
<dbReference type="GO" id="GO:0005737">
    <property type="term" value="C:cytoplasm"/>
    <property type="evidence" value="ECO:0007669"/>
    <property type="project" value="UniProtKB-SubCell"/>
</dbReference>
<comment type="catalytic activity">
    <reaction evidence="1 11">
        <text>1-(5-phospho-beta-D-ribosyl)-5'-AMP + H2O = 1-(5-phospho-beta-D-ribosyl)-5-[(5-phospho-beta-D-ribosylamino)methylideneamino]imidazole-4-carboxamide</text>
        <dbReference type="Rhea" id="RHEA:20049"/>
        <dbReference type="ChEBI" id="CHEBI:15377"/>
        <dbReference type="ChEBI" id="CHEBI:58435"/>
        <dbReference type="ChEBI" id="CHEBI:59457"/>
        <dbReference type="EC" id="3.5.4.19"/>
    </reaction>
</comment>
<dbReference type="InterPro" id="IPR002496">
    <property type="entry name" value="PRib_AMP_CycHydrolase_dom"/>
</dbReference>
<keyword evidence="11" id="KW-0862">Zinc</keyword>
<evidence type="ECO:0000259" key="12">
    <source>
        <dbReference type="Pfam" id="PF01502"/>
    </source>
</evidence>
<dbReference type="UniPathway" id="UPA00031">
    <property type="reaction ID" value="UER00008"/>
</dbReference>
<comment type="similarity">
    <text evidence="5">In the C-terminal section; belongs to the PRA-PH family.</text>
</comment>
<feature type="binding site" evidence="11">
    <location>
        <position position="81"/>
    </location>
    <ligand>
        <name>Zn(2+)</name>
        <dbReference type="ChEBI" id="CHEBI:29105"/>
        <note>ligand shared between dimeric partners</note>
    </ligand>
</feature>
<evidence type="ECO:0000256" key="11">
    <source>
        <dbReference type="HAMAP-Rule" id="MF_01021"/>
    </source>
</evidence>
<dbReference type="FunFam" id="3.10.20.810:FF:000001">
    <property type="entry name" value="Histidine biosynthesis bifunctional protein HisIE"/>
    <property type="match status" value="1"/>
</dbReference>
<dbReference type="Proteomes" id="UP000076023">
    <property type="component" value="Unassembled WGS sequence"/>
</dbReference>
<dbReference type="GO" id="GO:0008270">
    <property type="term" value="F:zinc ion binding"/>
    <property type="evidence" value="ECO:0007669"/>
    <property type="project" value="UniProtKB-UniRule"/>
</dbReference>
<proteinExistence type="inferred from homology"/>
<evidence type="ECO:0000256" key="2">
    <source>
        <dbReference type="ARBA" id="ARBA00001460"/>
    </source>
</evidence>
<dbReference type="SUPFAM" id="SSF141734">
    <property type="entry name" value="HisI-like"/>
    <property type="match status" value="1"/>
</dbReference>
<evidence type="ECO:0000313" key="13">
    <source>
        <dbReference type="EMBL" id="GAT34718.1"/>
    </source>
</evidence>
<feature type="binding site" evidence="11">
    <location>
        <position position="84"/>
    </location>
    <ligand>
        <name>Mg(2+)</name>
        <dbReference type="ChEBI" id="CHEBI:18420"/>
    </ligand>
</feature>
<dbReference type="InterPro" id="IPR026660">
    <property type="entry name" value="PRA-CH"/>
</dbReference>
<comment type="caution">
    <text evidence="13">The sequence shown here is derived from an EMBL/GenBank/DDBJ whole genome shotgun (WGS) entry which is preliminary data.</text>
</comment>
<comment type="subunit">
    <text evidence="11">Homodimer.</text>
</comment>
<dbReference type="STRING" id="690879.TSACC_23151"/>
<evidence type="ECO:0000256" key="5">
    <source>
        <dbReference type="ARBA" id="ARBA00007731"/>
    </source>
</evidence>
<dbReference type="AlphaFoldDB" id="A0A146GDZ3"/>
<comment type="subcellular location">
    <subcellularLocation>
        <location evidence="11">Cytoplasm</location>
    </subcellularLocation>
</comment>
<dbReference type="PANTHER" id="PTHR42945">
    <property type="entry name" value="HISTIDINE BIOSYNTHESIS BIFUNCTIONAL PROTEIN"/>
    <property type="match status" value="1"/>
</dbReference>
<evidence type="ECO:0000256" key="10">
    <source>
        <dbReference type="ARBA" id="ARBA00023102"/>
    </source>
</evidence>
<feature type="binding site" evidence="11">
    <location>
        <position position="97"/>
    </location>
    <ligand>
        <name>Zn(2+)</name>
        <dbReference type="ChEBI" id="CHEBI:29105"/>
        <note>ligand shared between dimeric partners</note>
    </ligand>
</feature>
<keyword evidence="7 11" id="KW-0963">Cytoplasm</keyword>
<dbReference type="InParanoid" id="A0A146GDZ3"/>
<evidence type="ECO:0000256" key="7">
    <source>
        <dbReference type="ARBA" id="ARBA00022490"/>
    </source>
</evidence>
<dbReference type="NCBIfam" id="NF000768">
    <property type="entry name" value="PRK00051.1"/>
    <property type="match status" value="1"/>
</dbReference>
<reference evidence="14" key="1">
    <citation type="journal article" date="2017" name="Genome Announc.">
        <title>Draft Genome Sequence of Terrimicrobium sacchariphilum NM-5T, a Facultative Anaerobic Soil Bacterium of the Class Spartobacteria.</title>
        <authorList>
            <person name="Qiu Y.L."/>
            <person name="Tourlousse D.M."/>
            <person name="Matsuura N."/>
            <person name="Ohashi A."/>
            <person name="Sekiguchi Y."/>
        </authorList>
    </citation>
    <scope>NUCLEOTIDE SEQUENCE [LARGE SCALE GENOMIC DNA]</scope>
    <source>
        <strain evidence="14">NM-5</strain>
    </source>
</reference>
<comment type="cofactor">
    <cofactor evidence="11">
        <name>Mg(2+)</name>
        <dbReference type="ChEBI" id="CHEBI:18420"/>
    </cofactor>
    <text evidence="11">Binds 1 Mg(2+) ion per subunit.</text>
</comment>
<keyword evidence="8 11" id="KW-0028">Amino-acid biosynthesis</keyword>
<feature type="binding site" evidence="11">
    <location>
        <position position="80"/>
    </location>
    <ligand>
        <name>Mg(2+)</name>
        <dbReference type="ChEBI" id="CHEBI:18420"/>
    </ligand>
</feature>
<keyword evidence="14" id="KW-1185">Reference proteome</keyword>
<sequence>MELDFKFTSDGLIPAILQEYTGGEGAPRGRILMFAWLNREALEKSLSTGLMHYWSRSRQKLWLKGETSGHTQKIHRWYVDCDRDVLLFEISQTGGACHTGYQSCFFQELDMEGKSLPIKEEKAFDDSAVYKK</sequence>
<keyword evidence="9 11" id="KW-0378">Hydrolase</keyword>
<dbReference type="GO" id="GO:0000105">
    <property type="term" value="P:L-histidine biosynthetic process"/>
    <property type="evidence" value="ECO:0007669"/>
    <property type="project" value="UniProtKB-UniRule"/>
</dbReference>
<evidence type="ECO:0000256" key="6">
    <source>
        <dbReference type="ARBA" id="ARBA00008299"/>
    </source>
</evidence>
<dbReference type="EMBL" id="BDCO01000002">
    <property type="protein sequence ID" value="GAT34718.1"/>
    <property type="molecule type" value="Genomic_DNA"/>
</dbReference>
<dbReference type="GO" id="GO:0000287">
    <property type="term" value="F:magnesium ion binding"/>
    <property type="evidence" value="ECO:0007669"/>
    <property type="project" value="UniProtKB-UniRule"/>
</dbReference>
<evidence type="ECO:0000256" key="1">
    <source>
        <dbReference type="ARBA" id="ARBA00000024"/>
    </source>
</evidence>
<dbReference type="Gene3D" id="3.10.20.810">
    <property type="entry name" value="Phosphoribosyl-AMP cyclohydrolase"/>
    <property type="match status" value="1"/>
</dbReference>
<keyword evidence="11" id="KW-0460">Magnesium</keyword>
<dbReference type="RefSeq" id="WP_075080330.1">
    <property type="nucleotide sequence ID" value="NZ_BDCO01000002.1"/>
</dbReference>
<evidence type="ECO:0000256" key="4">
    <source>
        <dbReference type="ARBA" id="ARBA00005204"/>
    </source>
</evidence>
<dbReference type="GO" id="GO:0004636">
    <property type="term" value="F:phosphoribosyl-ATP diphosphatase activity"/>
    <property type="evidence" value="ECO:0007669"/>
    <property type="project" value="UniProtKB-EC"/>
</dbReference>
<comment type="similarity">
    <text evidence="11">Belongs to the PRA-CH family.</text>
</comment>